<reference evidence="1 2" key="1">
    <citation type="submission" date="2017-06" db="EMBL/GenBank/DDBJ databases">
        <title>A platform for efficient transgenesis in Macrostomum lignano, a flatworm model organism for stem cell research.</title>
        <authorList>
            <person name="Berezikov E."/>
        </authorList>
    </citation>
    <scope>NUCLEOTIDE SEQUENCE [LARGE SCALE GENOMIC DNA]</scope>
    <source>
        <strain evidence="1">DV1</strain>
        <tissue evidence="1">Whole organism</tissue>
    </source>
</reference>
<organism evidence="1 2">
    <name type="scientific">Macrostomum lignano</name>
    <dbReference type="NCBI Taxonomy" id="282301"/>
    <lineage>
        <taxon>Eukaryota</taxon>
        <taxon>Metazoa</taxon>
        <taxon>Spiralia</taxon>
        <taxon>Lophotrochozoa</taxon>
        <taxon>Platyhelminthes</taxon>
        <taxon>Rhabditophora</taxon>
        <taxon>Macrostomorpha</taxon>
        <taxon>Macrostomida</taxon>
        <taxon>Macrostomidae</taxon>
        <taxon>Macrostomum</taxon>
    </lineage>
</organism>
<dbReference type="EMBL" id="NIVC01001407">
    <property type="protein sequence ID" value="PAA68266.1"/>
    <property type="molecule type" value="Genomic_DNA"/>
</dbReference>
<keyword evidence="2" id="KW-1185">Reference proteome</keyword>
<protein>
    <submittedName>
        <fullName evidence="1">Uncharacterized protein</fullName>
    </submittedName>
</protein>
<comment type="caution">
    <text evidence="1">The sequence shown here is derived from an EMBL/GenBank/DDBJ whole genome shotgun (WGS) entry which is preliminary data.</text>
</comment>
<proteinExistence type="predicted"/>
<gene>
    <name evidence="1" type="ORF">BOX15_Mlig013088g1</name>
</gene>
<dbReference type="Proteomes" id="UP000215902">
    <property type="component" value="Unassembled WGS sequence"/>
</dbReference>
<evidence type="ECO:0000313" key="1">
    <source>
        <dbReference type="EMBL" id="PAA68266.1"/>
    </source>
</evidence>
<name>A0A267F3H3_9PLAT</name>
<evidence type="ECO:0000313" key="2">
    <source>
        <dbReference type="Proteomes" id="UP000215902"/>
    </source>
</evidence>
<sequence length="346" mass="39881">MDSLFNILTLREANPLTYMQNDSSNYSCYQPKEFHFNTNGDCRSVSNCVILVSNKAVWHKLKAIDSDSFYPLIITNSQNIANESKNQTHKRIIKITATSQDFNEDHPTVRDVLQHWLHLRSLGRPSDQRKEDQLFFNLKDRFNNDIFTQSKVAYRFESNPHSPSVLSTICDGRKPLAKEDIVKCLQVDRYAYYFSNSSTGDVHVGPLVIVDGPNLCASNAFSTVVDQIRTELPNSHILTVFKYSQINPYGNLKIIKSKGFFPIFEHQNLSESGDDDDDMEALRLTRQFDAAFISNDKFSQKKYKQIKDTVKNYIYEYLVYEDKAFLIPPRVPSEFLPGGHHNKPER</sequence>
<accession>A0A267F3H3</accession>
<dbReference type="AlphaFoldDB" id="A0A267F3H3"/>